<feature type="region of interest" description="Disordered" evidence="1">
    <location>
        <begin position="38"/>
        <end position="66"/>
    </location>
</feature>
<evidence type="ECO:0000313" key="2">
    <source>
        <dbReference type="Proteomes" id="UP000095287"/>
    </source>
</evidence>
<dbReference type="AlphaFoldDB" id="A0A1I7YQS5"/>
<proteinExistence type="predicted"/>
<keyword evidence="2" id="KW-1185">Reference proteome</keyword>
<feature type="compositionally biased region" description="Polar residues" evidence="1">
    <location>
        <begin position="50"/>
        <end position="66"/>
    </location>
</feature>
<sequence>MLDLVYGCPADGRHSLTRGFASRLRRIRCGSSFVSQKNVYRPEGSDKGNGRQQRPTLSTDMSGQFY</sequence>
<organism evidence="2 3">
    <name type="scientific">Steinernema glaseri</name>
    <dbReference type="NCBI Taxonomy" id="37863"/>
    <lineage>
        <taxon>Eukaryota</taxon>
        <taxon>Metazoa</taxon>
        <taxon>Ecdysozoa</taxon>
        <taxon>Nematoda</taxon>
        <taxon>Chromadorea</taxon>
        <taxon>Rhabditida</taxon>
        <taxon>Tylenchina</taxon>
        <taxon>Panagrolaimomorpha</taxon>
        <taxon>Strongyloidoidea</taxon>
        <taxon>Steinernematidae</taxon>
        <taxon>Steinernema</taxon>
    </lineage>
</organism>
<dbReference type="WBParaSite" id="L893_g18767.t1">
    <property type="protein sequence ID" value="L893_g18767.t1"/>
    <property type="gene ID" value="L893_g18767"/>
</dbReference>
<accession>A0A1I7YQS5</accession>
<name>A0A1I7YQS5_9BILA</name>
<dbReference type="Proteomes" id="UP000095287">
    <property type="component" value="Unplaced"/>
</dbReference>
<protein>
    <submittedName>
        <fullName evidence="3">Uncharacterized protein</fullName>
    </submittedName>
</protein>
<reference evidence="3" key="1">
    <citation type="submission" date="2016-11" db="UniProtKB">
        <authorList>
            <consortium name="WormBaseParasite"/>
        </authorList>
    </citation>
    <scope>IDENTIFICATION</scope>
</reference>
<evidence type="ECO:0000256" key="1">
    <source>
        <dbReference type="SAM" id="MobiDB-lite"/>
    </source>
</evidence>
<evidence type="ECO:0000313" key="3">
    <source>
        <dbReference type="WBParaSite" id="L893_g18767.t1"/>
    </source>
</evidence>